<dbReference type="EMBL" id="AAFI02000111">
    <property type="protein sequence ID" value="EAL63222.1"/>
    <property type="molecule type" value="Genomic_DNA"/>
</dbReference>
<protein>
    <submittedName>
        <fullName evidence="1">Uncharacterized protein</fullName>
    </submittedName>
</protein>
<dbReference type="dictyBase" id="DDB_G0288393"/>
<dbReference type="SMR" id="Q54J04"/>
<dbReference type="eggNOG" id="ENOG502RIC4">
    <property type="taxonomic scope" value="Eukaryota"/>
</dbReference>
<gene>
    <name evidence="1" type="ORF">DDB_G0288393</name>
</gene>
<dbReference type="RefSeq" id="XP_636726.1">
    <property type="nucleotide sequence ID" value="XM_631634.1"/>
</dbReference>
<accession>Q54J04</accession>
<dbReference type="KEGG" id="ddi:DDB_G0288393"/>
<comment type="caution">
    <text evidence="1">The sequence shown here is derived from an EMBL/GenBank/DDBJ whole genome shotgun (WGS) entry which is preliminary data.</text>
</comment>
<dbReference type="InParanoid" id="Q54J04"/>
<dbReference type="GeneID" id="8626603"/>
<evidence type="ECO:0000313" key="2">
    <source>
        <dbReference type="Proteomes" id="UP000002195"/>
    </source>
</evidence>
<sequence>MEVMEIDKKINKCEELFWKVIRNKYLFNYIFQVLETMPIEFDSVSKYYIGNRIKFKNIKNLDWMVKHGQWEILRDKLISSQYICINLEMISPFLMKCKDESILELMFEKKITELRQINIIDSCVSSANEISINFFLSKLENNPHLLKTSLPIYQSTIRNSITNSTPKVFENLIKTQPILDESLKENCIQYALLNKNHKVEMIKSVKKYLEII</sequence>
<proteinExistence type="predicted"/>
<dbReference type="PaxDb" id="44689-DDB0187920"/>
<dbReference type="VEuPathDB" id="AmoebaDB:DDB_G0288393"/>
<dbReference type="PANTHER" id="PTHR32142:SF55">
    <property type="entry name" value="ANKYRIN REPEAT-CONTAINING PROTEIN-RELATED"/>
    <property type="match status" value="1"/>
</dbReference>
<dbReference type="AlphaFoldDB" id="Q54J04"/>
<evidence type="ECO:0000313" key="1">
    <source>
        <dbReference type="EMBL" id="EAL63222.1"/>
    </source>
</evidence>
<dbReference type="Proteomes" id="UP000002195">
    <property type="component" value="Unassembled WGS sequence"/>
</dbReference>
<name>Q54J04_DICDI</name>
<dbReference type="PhylomeDB" id="Q54J04"/>
<reference evidence="1 2" key="1">
    <citation type="journal article" date="2005" name="Nature">
        <title>The genome of the social amoeba Dictyostelium discoideum.</title>
        <authorList>
            <consortium name="The Dictyostelium discoideum Sequencing Consortium"/>
            <person name="Eichinger L."/>
            <person name="Pachebat J.A."/>
            <person name="Glockner G."/>
            <person name="Rajandream M.A."/>
            <person name="Sucgang R."/>
            <person name="Berriman M."/>
            <person name="Song J."/>
            <person name="Olsen R."/>
            <person name="Szafranski K."/>
            <person name="Xu Q."/>
            <person name="Tunggal B."/>
            <person name="Kummerfeld S."/>
            <person name="Madera M."/>
            <person name="Konfortov B.A."/>
            <person name="Rivero F."/>
            <person name="Bankier A.T."/>
            <person name="Lehmann R."/>
            <person name="Hamlin N."/>
            <person name="Davies R."/>
            <person name="Gaudet P."/>
            <person name="Fey P."/>
            <person name="Pilcher K."/>
            <person name="Chen G."/>
            <person name="Saunders D."/>
            <person name="Sodergren E."/>
            <person name="Davis P."/>
            <person name="Kerhornou A."/>
            <person name="Nie X."/>
            <person name="Hall N."/>
            <person name="Anjard C."/>
            <person name="Hemphill L."/>
            <person name="Bason N."/>
            <person name="Farbrother P."/>
            <person name="Desany B."/>
            <person name="Just E."/>
            <person name="Morio T."/>
            <person name="Rost R."/>
            <person name="Churcher C."/>
            <person name="Cooper J."/>
            <person name="Haydock S."/>
            <person name="van Driessche N."/>
            <person name="Cronin A."/>
            <person name="Goodhead I."/>
            <person name="Muzny D."/>
            <person name="Mourier T."/>
            <person name="Pain A."/>
            <person name="Lu M."/>
            <person name="Harper D."/>
            <person name="Lindsay R."/>
            <person name="Hauser H."/>
            <person name="James K."/>
            <person name="Quiles M."/>
            <person name="Madan Babu M."/>
            <person name="Saito T."/>
            <person name="Buchrieser C."/>
            <person name="Wardroper A."/>
            <person name="Felder M."/>
            <person name="Thangavelu M."/>
            <person name="Johnson D."/>
            <person name="Knights A."/>
            <person name="Loulseged H."/>
            <person name="Mungall K."/>
            <person name="Oliver K."/>
            <person name="Price C."/>
            <person name="Quail M.A."/>
            <person name="Urushihara H."/>
            <person name="Hernandez J."/>
            <person name="Rabbinowitsch E."/>
            <person name="Steffen D."/>
            <person name="Sanders M."/>
            <person name="Ma J."/>
            <person name="Kohara Y."/>
            <person name="Sharp S."/>
            <person name="Simmonds M."/>
            <person name="Spiegler S."/>
            <person name="Tivey A."/>
            <person name="Sugano S."/>
            <person name="White B."/>
            <person name="Walker D."/>
            <person name="Woodward J."/>
            <person name="Winckler T."/>
            <person name="Tanaka Y."/>
            <person name="Shaulsky G."/>
            <person name="Schleicher M."/>
            <person name="Weinstock G."/>
            <person name="Rosenthal A."/>
            <person name="Cox E.C."/>
            <person name="Chisholm R.L."/>
            <person name="Gibbs R."/>
            <person name="Loomis W.F."/>
            <person name="Platzer M."/>
            <person name="Kay R.R."/>
            <person name="Williams J."/>
            <person name="Dear P.H."/>
            <person name="Noegel A.A."/>
            <person name="Barrell B."/>
            <person name="Kuspa A."/>
        </authorList>
    </citation>
    <scope>NUCLEOTIDE SEQUENCE [LARGE SCALE GENOMIC DNA]</scope>
    <source>
        <strain evidence="1 2">AX4</strain>
    </source>
</reference>
<keyword evidence="2" id="KW-1185">Reference proteome</keyword>
<dbReference type="HOGENOM" id="CLU_1301688_0_0_1"/>
<organism evidence="1 2">
    <name type="scientific">Dictyostelium discoideum</name>
    <name type="common">Social amoeba</name>
    <dbReference type="NCBI Taxonomy" id="44689"/>
    <lineage>
        <taxon>Eukaryota</taxon>
        <taxon>Amoebozoa</taxon>
        <taxon>Evosea</taxon>
        <taxon>Eumycetozoa</taxon>
        <taxon>Dictyostelia</taxon>
        <taxon>Dictyosteliales</taxon>
        <taxon>Dictyosteliaceae</taxon>
        <taxon>Dictyostelium</taxon>
    </lineage>
</organism>
<dbReference type="OMA" id="QYICINL"/>
<dbReference type="FunCoup" id="Q54J04">
    <property type="interactions" value="877"/>
</dbReference>
<dbReference type="PANTHER" id="PTHR32142">
    <property type="entry name" value="B BOX-TYPE DOMAIN-CONTAINING PROTEIN-RELATED"/>
    <property type="match status" value="1"/>
</dbReference>